<dbReference type="KEGG" id="sfd:USDA257_c37410"/>
<sequence>MIAPSTLNRHGSSPLGMVSVCVASAEGGRCPGANTALGFLVKEPEREFC</sequence>
<protein>
    <submittedName>
        <fullName evidence="1">Uncharacterized protein</fullName>
    </submittedName>
</protein>
<name>I3X8T4_SINF2</name>
<reference evidence="1 2" key="1">
    <citation type="journal article" date="2012" name="J. Bacteriol.">
        <title>Complete genome sequence of the broad-host-range strain Sinorhizobium fredii USDA257.</title>
        <authorList>
            <person name="Schuldes J."/>
            <person name="Rodriguez Orbegoso M."/>
            <person name="Schmeisser C."/>
            <person name="Krishnan H.B."/>
            <person name="Daniel R."/>
            <person name="Streit W.R."/>
        </authorList>
    </citation>
    <scope>NUCLEOTIDE SEQUENCE [LARGE SCALE GENOMIC DNA]</scope>
    <source>
        <strain evidence="1 2">USDA 257</strain>
    </source>
</reference>
<proteinExistence type="predicted"/>
<gene>
    <name evidence="1" type="ORF">USDA257_c37410</name>
</gene>
<accession>I3X8T4</accession>
<evidence type="ECO:0000313" key="2">
    <source>
        <dbReference type="Proteomes" id="UP000006180"/>
    </source>
</evidence>
<dbReference type="AlphaFoldDB" id="I3X8T4"/>
<dbReference type="Proteomes" id="UP000006180">
    <property type="component" value="Chromosome"/>
</dbReference>
<organism evidence="1 2">
    <name type="scientific">Sinorhizobium fredii (strain USDA 257)</name>
    <dbReference type="NCBI Taxonomy" id="1185652"/>
    <lineage>
        <taxon>Bacteria</taxon>
        <taxon>Pseudomonadati</taxon>
        <taxon>Pseudomonadota</taxon>
        <taxon>Alphaproteobacteria</taxon>
        <taxon>Hyphomicrobiales</taxon>
        <taxon>Rhizobiaceae</taxon>
        <taxon>Sinorhizobium/Ensifer group</taxon>
        <taxon>Sinorhizobium</taxon>
    </lineage>
</organism>
<dbReference type="EMBL" id="CP003563">
    <property type="protein sequence ID" value="AFL52290.1"/>
    <property type="molecule type" value="Genomic_DNA"/>
</dbReference>
<dbReference type="HOGENOM" id="CLU_3140717_0_0_5"/>
<evidence type="ECO:0000313" key="1">
    <source>
        <dbReference type="EMBL" id="AFL52290.1"/>
    </source>
</evidence>